<evidence type="ECO:0000313" key="1">
    <source>
        <dbReference type="EMBL" id="CCI85083.1"/>
    </source>
</evidence>
<accession>I7LDN8</accession>
<gene>
    <name evidence="1" type="ORF">BN53_03090</name>
</gene>
<dbReference type="EMBL" id="CAKD01000017">
    <property type="protein sequence ID" value="CCI85083.1"/>
    <property type="molecule type" value="Genomic_DNA"/>
</dbReference>
<sequence>MKRDQLKDLGLSDDQIKAVMDINGEDINKAKSSNDEMIKENEALKLQLSERDKDFAKLKKTAKDNEELSSSCKTCKENTSRIMIILLKN</sequence>
<dbReference type="PATRIC" id="fig|1423790.3.peg.616"/>
<comment type="caution">
    <text evidence="1">The sequence shown here is derived from an EMBL/GenBank/DDBJ whole genome shotgun (WGS) entry which is preliminary data.</text>
</comment>
<reference evidence="1 2" key="1">
    <citation type="submission" date="2012-06" db="EMBL/GenBank/DDBJ databases">
        <title>Draft Genome Sequence of Lactobacillus pasteurii CRBIP 24.76T.</title>
        <authorList>
            <person name="Cousin S."/>
            <person name="Bouchier C."/>
            <person name="Loux V."/>
            <person name="Ma L."/>
            <person name="Creno S."/>
            <person name="Bizet C."/>
            <person name="Clermont D."/>
        </authorList>
    </citation>
    <scope>NUCLEOTIDE SEQUENCE [LARGE SCALE GENOMIC DNA]</scope>
    <source>
        <strain evidence="2">CRBIP 24.76T</strain>
    </source>
</reference>
<dbReference type="RefSeq" id="WP_009559632.1">
    <property type="nucleotide sequence ID" value="NZ_AYZN01000010.1"/>
</dbReference>
<dbReference type="AlphaFoldDB" id="I7LDN8"/>
<dbReference type="InterPro" id="IPR009636">
    <property type="entry name" value="SCAF"/>
</dbReference>
<dbReference type="STRING" id="1423790.BN53_03090"/>
<organism evidence="1 2">
    <name type="scientific">Lactobacillus pasteurii DSM 23907 = CRBIP 24.76</name>
    <dbReference type="NCBI Taxonomy" id="1423790"/>
    <lineage>
        <taxon>Bacteria</taxon>
        <taxon>Bacillati</taxon>
        <taxon>Bacillota</taxon>
        <taxon>Bacilli</taxon>
        <taxon>Lactobacillales</taxon>
        <taxon>Lactobacillaceae</taxon>
        <taxon>Lactobacillus</taxon>
    </lineage>
</organism>
<proteinExistence type="predicted"/>
<protein>
    <submittedName>
        <fullName evidence="1">Uncharacterized protein</fullName>
    </submittedName>
</protein>
<dbReference type="Proteomes" id="UP000009311">
    <property type="component" value="Unassembled WGS sequence"/>
</dbReference>
<dbReference type="Pfam" id="PF06810">
    <property type="entry name" value="Phage_scaffold"/>
    <property type="match status" value="1"/>
</dbReference>
<keyword evidence="2" id="KW-1185">Reference proteome</keyword>
<name>I7LDN8_9LACO</name>
<evidence type="ECO:0000313" key="2">
    <source>
        <dbReference type="Proteomes" id="UP000009311"/>
    </source>
</evidence>